<dbReference type="SUPFAM" id="SSF57850">
    <property type="entry name" value="RING/U-box"/>
    <property type="match status" value="1"/>
</dbReference>
<dbReference type="InterPro" id="IPR000315">
    <property type="entry name" value="Znf_B-box"/>
</dbReference>
<keyword evidence="7" id="KW-1185">Reference proteome</keyword>
<dbReference type="Gene3D" id="3.30.160.60">
    <property type="entry name" value="Classic Zinc Finger"/>
    <property type="match status" value="1"/>
</dbReference>
<name>A0A8C7CW65_ONCKI</name>
<protein>
    <recommendedName>
        <fullName evidence="5">RING-type domain-containing protein</fullName>
    </recommendedName>
</protein>
<evidence type="ECO:0000256" key="1">
    <source>
        <dbReference type="ARBA" id="ARBA00022723"/>
    </source>
</evidence>
<reference evidence="6" key="1">
    <citation type="submission" date="2025-08" db="UniProtKB">
        <authorList>
            <consortium name="Ensembl"/>
        </authorList>
    </citation>
    <scope>IDENTIFICATION</scope>
</reference>
<dbReference type="InterPro" id="IPR027370">
    <property type="entry name" value="Znf-RING_euk"/>
</dbReference>
<dbReference type="SUPFAM" id="SSF57845">
    <property type="entry name" value="B-box zinc-binding domain"/>
    <property type="match status" value="1"/>
</dbReference>
<sequence>MNVDRSLLPEEQCQCYICLNVFIDPVTSPYGHTFCKACIGGHWDDSEICQCPKCKKRFYVKPEVSTNTVKWLVMFVLQGSSRMCKKHKRLLELFCRSDQNCVYVLCAETGHKCHNTVPIEEGVKQKGKKCIRFIQSLFSRSLLKEKLKAINNLSGRKRHT</sequence>
<dbReference type="CDD" id="cd19769">
    <property type="entry name" value="Bbox2_TRIM16-like"/>
    <property type="match status" value="1"/>
</dbReference>
<dbReference type="PANTHER" id="PTHR25465:SF49">
    <property type="entry name" value="BLOODTHIRSTY-RELATED GENE FAMILY, MEMBER 1-RELATED"/>
    <property type="match status" value="1"/>
</dbReference>
<keyword evidence="1" id="KW-0479">Metal-binding</keyword>
<evidence type="ECO:0000256" key="3">
    <source>
        <dbReference type="ARBA" id="ARBA00022833"/>
    </source>
</evidence>
<dbReference type="PROSITE" id="PS50089">
    <property type="entry name" value="ZF_RING_2"/>
    <property type="match status" value="1"/>
</dbReference>
<keyword evidence="2 4" id="KW-0863">Zinc-finger</keyword>
<dbReference type="InterPro" id="IPR051051">
    <property type="entry name" value="E3_ubiq-ligase_TRIM/RNF"/>
</dbReference>
<dbReference type="Ensembl" id="ENSOKIT00005011007.1">
    <property type="protein sequence ID" value="ENSOKIP00005010338.1"/>
    <property type="gene ID" value="ENSOKIG00005004659.1"/>
</dbReference>
<reference evidence="6" key="2">
    <citation type="submission" date="2025-09" db="UniProtKB">
        <authorList>
            <consortium name="Ensembl"/>
        </authorList>
    </citation>
    <scope>IDENTIFICATION</scope>
</reference>
<dbReference type="Pfam" id="PF00643">
    <property type="entry name" value="zf-B_box"/>
    <property type="match status" value="1"/>
</dbReference>
<dbReference type="GeneTree" id="ENSGT01040000240385"/>
<dbReference type="AlphaFoldDB" id="A0A8C7CW65"/>
<organism evidence="6 7">
    <name type="scientific">Oncorhynchus kisutch</name>
    <name type="common">Coho salmon</name>
    <name type="synonym">Salmo kisutch</name>
    <dbReference type="NCBI Taxonomy" id="8019"/>
    <lineage>
        <taxon>Eukaryota</taxon>
        <taxon>Metazoa</taxon>
        <taxon>Chordata</taxon>
        <taxon>Craniata</taxon>
        <taxon>Vertebrata</taxon>
        <taxon>Euteleostomi</taxon>
        <taxon>Actinopterygii</taxon>
        <taxon>Neopterygii</taxon>
        <taxon>Teleostei</taxon>
        <taxon>Protacanthopterygii</taxon>
        <taxon>Salmoniformes</taxon>
        <taxon>Salmonidae</taxon>
        <taxon>Salmoninae</taxon>
        <taxon>Oncorhynchus</taxon>
    </lineage>
</organism>
<dbReference type="Gene3D" id="3.30.40.10">
    <property type="entry name" value="Zinc/RING finger domain, C3HC4 (zinc finger)"/>
    <property type="match status" value="1"/>
</dbReference>
<feature type="domain" description="RING-type" evidence="5">
    <location>
        <begin position="15"/>
        <end position="55"/>
    </location>
</feature>
<evidence type="ECO:0000313" key="6">
    <source>
        <dbReference type="Ensembl" id="ENSOKIP00005010338.1"/>
    </source>
</evidence>
<evidence type="ECO:0000313" key="7">
    <source>
        <dbReference type="Proteomes" id="UP000694557"/>
    </source>
</evidence>
<keyword evidence="3" id="KW-0862">Zinc</keyword>
<dbReference type="GO" id="GO:0008270">
    <property type="term" value="F:zinc ion binding"/>
    <property type="evidence" value="ECO:0007669"/>
    <property type="project" value="UniProtKB-KW"/>
</dbReference>
<dbReference type="InterPro" id="IPR001841">
    <property type="entry name" value="Znf_RING"/>
</dbReference>
<evidence type="ECO:0000256" key="4">
    <source>
        <dbReference type="PROSITE-ProRule" id="PRU00175"/>
    </source>
</evidence>
<dbReference type="PANTHER" id="PTHR25465">
    <property type="entry name" value="B-BOX DOMAIN CONTAINING"/>
    <property type="match status" value="1"/>
</dbReference>
<proteinExistence type="predicted"/>
<accession>A0A8C7CW65</accession>
<evidence type="ECO:0000256" key="2">
    <source>
        <dbReference type="ARBA" id="ARBA00022771"/>
    </source>
</evidence>
<dbReference type="Proteomes" id="UP000694557">
    <property type="component" value="Unassembled WGS sequence"/>
</dbReference>
<dbReference type="InterPro" id="IPR013083">
    <property type="entry name" value="Znf_RING/FYVE/PHD"/>
</dbReference>
<evidence type="ECO:0000259" key="5">
    <source>
        <dbReference type="PROSITE" id="PS50089"/>
    </source>
</evidence>
<dbReference type="SMART" id="SM00184">
    <property type="entry name" value="RING"/>
    <property type="match status" value="1"/>
</dbReference>
<dbReference type="Pfam" id="PF13445">
    <property type="entry name" value="zf-RING_UBOX"/>
    <property type="match status" value="1"/>
</dbReference>